<dbReference type="Pfam" id="PF01266">
    <property type="entry name" value="DAO"/>
    <property type="match status" value="1"/>
</dbReference>
<gene>
    <name evidence="7" type="ORF">OD355_06565</name>
</gene>
<name>A0AAE3IM96_9BACT</name>
<dbReference type="InterPro" id="IPR005805">
    <property type="entry name" value="Rieske_Fe-S_prot_C"/>
</dbReference>
<dbReference type="FunFam" id="2.102.10.10:FF:000014">
    <property type="entry name" value="Oxidoreductase, FAD dependent"/>
    <property type="match status" value="1"/>
</dbReference>
<dbReference type="SUPFAM" id="SSF50022">
    <property type="entry name" value="ISP domain"/>
    <property type="match status" value="1"/>
</dbReference>
<dbReference type="InterPro" id="IPR017941">
    <property type="entry name" value="Rieske_2Fe-2S"/>
</dbReference>
<evidence type="ECO:0000256" key="5">
    <source>
        <dbReference type="ARBA" id="ARBA00023157"/>
    </source>
</evidence>
<dbReference type="EMBL" id="JAOTPL010000007">
    <property type="protein sequence ID" value="MCU7694174.1"/>
    <property type="molecule type" value="Genomic_DNA"/>
</dbReference>
<dbReference type="Gene3D" id="3.30.9.10">
    <property type="entry name" value="D-Amino Acid Oxidase, subunit A, domain 2"/>
    <property type="match status" value="1"/>
</dbReference>
<evidence type="ECO:0000256" key="4">
    <source>
        <dbReference type="ARBA" id="ARBA00023014"/>
    </source>
</evidence>
<dbReference type="SUPFAM" id="SSF51905">
    <property type="entry name" value="FAD/NAD(P)-binding domain"/>
    <property type="match status" value="1"/>
</dbReference>
<dbReference type="PANTHER" id="PTHR13847:SF281">
    <property type="entry name" value="FAD DEPENDENT OXIDOREDUCTASE DOMAIN-CONTAINING PROTEIN"/>
    <property type="match status" value="1"/>
</dbReference>
<dbReference type="Gene3D" id="2.102.10.10">
    <property type="entry name" value="Rieske [2Fe-2S] iron-sulphur domain"/>
    <property type="match status" value="1"/>
</dbReference>
<evidence type="ECO:0000256" key="3">
    <source>
        <dbReference type="ARBA" id="ARBA00023004"/>
    </source>
</evidence>
<proteinExistence type="predicted"/>
<dbReference type="GO" id="GO:0016020">
    <property type="term" value="C:membrane"/>
    <property type="evidence" value="ECO:0007669"/>
    <property type="project" value="InterPro"/>
</dbReference>
<evidence type="ECO:0000313" key="8">
    <source>
        <dbReference type="Proteomes" id="UP001209317"/>
    </source>
</evidence>
<dbReference type="AlphaFoldDB" id="A0AAE3IM96"/>
<keyword evidence="1" id="KW-0001">2Fe-2S</keyword>
<keyword evidence="2" id="KW-0479">Metal-binding</keyword>
<dbReference type="PRINTS" id="PR00162">
    <property type="entry name" value="RIESKE"/>
</dbReference>
<keyword evidence="3" id="KW-0408">Iron</keyword>
<dbReference type="InterPro" id="IPR006076">
    <property type="entry name" value="FAD-dep_OxRdtase"/>
</dbReference>
<dbReference type="Gene3D" id="3.50.50.60">
    <property type="entry name" value="FAD/NAD(P)-binding domain"/>
    <property type="match status" value="1"/>
</dbReference>
<keyword evidence="4" id="KW-0411">Iron-sulfur</keyword>
<dbReference type="GO" id="GO:0005737">
    <property type="term" value="C:cytoplasm"/>
    <property type="evidence" value="ECO:0007669"/>
    <property type="project" value="TreeGrafter"/>
</dbReference>
<keyword evidence="8" id="KW-1185">Reference proteome</keyword>
<reference evidence="7" key="1">
    <citation type="submission" date="2022-10" db="EMBL/GenBank/DDBJ databases">
        <authorList>
            <person name="Kim H.S."/>
            <person name="Kim J.-S."/>
            <person name="Suh M.K."/>
            <person name="Eom M.K."/>
            <person name="Lee J.-S."/>
        </authorList>
    </citation>
    <scope>NUCLEOTIDE SEQUENCE</scope>
    <source>
        <strain evidence="7">LIP-5</strain>
    </source>
</reference>
<dbReference type="RefSeq" id="WP_263037660.1">
    <property type="nucleotide sequence ID" value="NZ_JAOTPL010000007.1"/>
</dbReference>
<evidence type="ECO:0000313" key="7">
    <source>
        <dbReference type="EMBL" id="MCU7694174.1"/>
    </source>
</evidence>
<accession>A0AAE3IM96</accession>
<dbReference type="PROSITE" id="PS51296">
    <property type="entry name" value="RIESKE"/>
    <property type="match status" value="1"/>
</dbReference>
<sequence>MYRDGANKSLWQAEIKKYSSMAELLNDSYDVVIIGAGITGVTSALNLQKQNRKCLLVESANIGFGTTGGTTAHLNNFFDATYSDVIKDFGLDNAKLLARGGNEAIDIIRQNINAYGIDCGFAEKTGYLFSLDEKQTKELDDIIEASNEAGVPMKEVQENPFPIPYDKIAEVPGQAQFHPIQYIRGLLDQYLAIGGKMIEECRALEVEKQEEELVVITTLGIVKCKNVIYATHIPPGKNVLHFRNAPYRSYALAVKLRNGIYPDALGYDLCEPYHYYRCQEVDGEQYLIAGGEDHKTGETENTEASFQKLEAYVLKYFDVSEIVYRWSSQYYEPVDGLPYIGQLPGNPDNVYVSTGYNGNGMIFGTLGAQILSDLIVHGESAYAQLFSPARVKPVAGFTSFVKENANVVKHLVMDKITVEKIQSLTELNDNEAKVVKYNGETMAVFKDARGRVHVLSHTCTHLGCNVVWNESELSWDCPCHGSRFGIDGEVLTAPAVKGLDKFSPEE</sequence>
<evidence type="ECO:0000259" key="6">
    <source>
        <dbReference type="PROSITE" id="PS51296"/>
    </source>
</evidence>
<dbReference type="InterPro" id="IPR036922">
    <property type="entry name" value="Rieske_2Fe-2S_sf"/>
</dbReference>
<evidence type="ECO:0000256" key="1">
    <source>
        <dbReference type="ARBA" id="ARBA00022714"/>
    </source>
</evidence>
<feature type="domain" description="Rieske" evidence="6">
    <location>
        <begin position="419"/>
        <end position="506"/>
    </location>
</feature>
<protein>
    <submittedName>
        <fullName evidence="7">FAD-dependent oxidoreductase</fullName>
    </submittedName>
</protein>
<dbReference type="InterPro" id="IPR036188">
    <property type="entry name" value="FAD/NAD-bd_sf"/>
</dbReference>
<dbReference type="GO" id="GO:0051537">
    <property type="term" value="F:2 iron, 2 sulfur cluster binding"/>
    <property type="evidence" value="ECO:0007669"/>
    <property type="project" value="UniProtKB-KW"/>
</dbReference>
<dbReference type="Pfam" id="PF00355">
    <property type="entry name" value="Rieske"/>
    <property type="match status" value="1"/>
</dbReference>
<keyword evidence="5" id="KW-1015">Disulfide bond</keyword>
<evidence type="ECO:0000256" key="2">
    <source>
        <dbReference type="ARBA" id="ARBA00022723"/>
    </source>
</evidence>
<dbReference type="Proteomes" id="UP001209317">
    <property type="component" value="Unassembled WGS sequence"/>
</dbReference>
<organism evidence="7 8">
    <name type="scientific">Haoranjiania flava</name>
    <dbReference type="NCBI Taxonomy" id="1856322"/>
    <lineage>
        <taxon>Bacteria</taxon>
        <taxon>Pseudomonadati</taxon>
        <taxon>Bacteroidota</taxon>
        <taxon>Chitinophagia</taxon>
        <taxon>Chitinophagales</taxon>
        <taxon>Chitinophagaceae</taxon>
        <taxon>Haoranjiania</taxon>
    </lineage>
</organism>
<comment type="caution">
    <text evidence="7">The sequence shown here is derived from an EMBL/GenBank/DDBJ whole genome shotgun (WGS) entry which is preliminary data.</text>
</comment>
<dbReference type="PANTHER" id="PTHR13847">
    <property type="entry name" value="SARCOSINE DEHYDROGENASE-RELATED"/>
    <property type="match status" value="1"/>
</dbReference>
<dbReference type="GO" id="GO:0046872">
    <property type="term" value="F:metal ion binding"/>
    <property type="evidence" value="ECO:0007669"/>
    <property type="project" value="UniProtKB-KW"/>
</dbReference>